<evidence type="ECO:0000313" key="2">
    <source>
        <dbReference type="Proteomes" id="UP000295554"/>
    </source>
</evidence>
<proteinExistence type="predicted"/>
<dbReference type="SUPFAM" id="SSF51197">
    <property type="entry name" value="Clavaminate synthase-like"/>
    <property type="match status" value="1"/>
</dbReference>
<evidence type="ECO:0000313" key="1">
    <source>
        <dbReference type="EMBL" id="TDG15308.1"/>
    </source>
</evidence>
<dbReference type="Pfam" id="PF13759">
    <property type="entry name" value="2OG-FeII_Oxy_5"/>
    <property type="match status" value="1"/>
</dbReference>
<dbReference type="OrthoDB" id="549777at2"/>
<protein>
    <recommendedName>
        <fullName evidence="3">Fe2OG dioxygenase domain-containing protein</fullName>
    </recommendedName>
</protein>
<dbReference type="InterPro" id="IPR012668">
    <property type="entry name" value="CHP02466"/>
</dbReference>
<accession>A0A4R5LVQ0</accession>
<organism evidence="1 2">
    <name type="scientific">Seongchinamella unica</name>
    <dbReference type="NCBI Taxonomy" id="2547392"/>
    <lineage>
        <taxon>Bacteria</taxon>
        <taxon>Pseudomonadati</taxon>
        <taxon>Pseudomonadota</taxon>
        <taxon>Gammaproteobacteria</taxon>
        <taxon>Cellvibrionales</taxon>
        <taxon>Halieaceae</taxon>
        <taxon>Seongchinamella</taxon>
    </lineage>
</organism>
<keyword evidence="2" id="KW-1185">Reference proteome</keyword>
<dbReference type="RefSeq" id="WP_133209580.1">
    <property type="nucleotide sequence ID" value="NZ_SMSE01000001.1"/>
</dbReference>
<dbReference type="Gene3D" id="2.60.120.620">
    <property type="entry name" value="q2cbj1_9rhob like domain"/>
    <property type="match status" value="1"/>
</dbReference>
<comment type="caution">
    <text evidence="1">The sequence shown here is derived from an EMBL/GenBank/DDBJ whole genome shotgun (WGS) entry which is preliminary data.</text>
</comment>
<dbReference type="EMBL" id="SMSE01000001">
    <property type="protein sequence ID" value="TDG15308.1"/>
    <property type="molecule type" value="Genomic_DNA"/>
</dbReference>
<reference evidence="1 2" key="1">
    <citation type="submission" date="2019-03" db="EMBL/GenBank/DDBJ databases">
        <title>Seongchinamella monodicae gen. nov., sp. nov., a novel member of the Gammaproteobacteria isolated from a tidal mudflat of beach.</title>
        <authorList>
            <person name="Yang H.G."/>
            <person name="Kang J.W."/>
            <person name="Lee S.D."/>
        </authorList>
    </citation>
    <scope>NUCLEOTIDE SEQUENCE [LARGE SCALE GENOMIC DNA]</scope>
    <source>
        <strain evidence="1 2">GH4-78</strain>
    </source>
</reference>
<name>A0A4R5LVQ0_9GAMM</name>
<evidence type="ECO:0008006" key="3">
    <source>
        <dbReference type="Google" id="ProtNLM"/>
    </source>
</evidence>
<dbReference type="NCBIfam" id="TIGR02466">
    <property type="entry name" value="TIGR02466 family protein"/>
    <property type="match status" value="1"/>
</dbReference>
<gene>
    <name evidence="1" type="ORF">E2F43_03480</name>
</gene>
<sequence length="316" mass="35681">MVAYNTFTLNQGDSCKANLREQAIQMVNAVTSHGESQFVAEVAAEPPLIVILELLRVPLQDRRQCRPRSAITDLQHGTSVVVEIDCMLVSLNKVPTRYPEQLTRGKCAAMFSKGEIKTFFPSCVWIHELQEFRDMNASMIAELGELRKSTGYTNPGNGAWQSRGNLNKLPTFEPLMECFTAGSRRVLEFLKYEFENFVITDAWANINPPGHSHVIHTHPNNFLSGVYYLQAPEGCGDIEFIDPRQQALVLQPRATVQTPQNAWKQRIPPREGQLLIFNSWFQHQVQENRSDQERISISFNIMLKGSVGVESAGAQF</sequence>
<dbReference type="AlphaFoldDB" id="A0A4R5LVQ0"/>
<dbReference type="Proteomes" id="UP000295554">
    <property type="component" value="Unassembled WGS sequence"/>
</dbReference>